<dbReference type="PANTHER" id="PTHR37610:SF40">
    <property type="entry name" value="OS01G0909600 PROTEIN"/>
    <property type="match status" value="1"/>
</dbReference>
<protein>
    <submittedName>
        <fullName evidence="4">Retrovirus-related Pol polyprotein from transposon RE1</fullName>
    </submittedName>
</protein>
<feature type="domain" description="Retrotransposon Copia-like N-terminal" evidence="2">
    <location>
        <begin position="25"/>
        <end position="70"/>
    </location>
</feature>
<gene>
    <name evidence="4" type="ORF">Sradi_0665000</name>
</gene>
<proteinExistence type="predicted"/>
<sequence length="362" mass="40721">MSSPTKQDSKGKKTEADPDQIRVQATDNPRTILVSIVFDSTNFLSWSRSIKIALRAKMKLGFINGKNPKPQESDDGFELWERADGMVISWILNSISKDIVESFLYIDTVRDLWVELESRYGVSNGPMIYQLQREIASAAQDQRKKGVTTNNRALNATNGQTEDQESVQNAMDNEAISEVVRNEVRRMVRQDGTGTCNRRDTFAEYDDYAGNFLANSVLESSKCWIVDSGATSHMCNNINIFHKIKENKPGAYIHLADGSKQHVKAVGSVSLSGNLELSDVLHVPTLKFNLLSVSKLCDNTYIRFEFFPICCLLQNHRTSKTVAVGKLIGKLYILDEHSFKTDTIRHIIEQVQDVGLLLKLLI</sequence>
<reference evidence="4" key="1">
    <citation type="submission" date="2020-06" db="EMBL/GenBank/DDBJ databases">
        <authorList>
            <person name="Li T."/>
            <person name="Hu X."/>
            <person name="Zhang T."/>
            <person name="Song X."/>
            <person name="Zhang H."/>
            <person name="Dai N."/>
            <person name="Sheng W."/>
            <person name="Hou X."/>
            <person name="Wei L."/>
        </authorList>
    </citation>
    <scope>NUCLEOTIDE SEQUENCE</scope>
    <source>
        <strain evidence="4">G02</strain>
        <tissue evidence="4">Leaf</tissue>
    </source>
</reference>
<dbReference type="Pfam" id="PF22936">
    <property type="entry name" value="Pol_BBD"/>
    <property type="match status" value="1"/>
</dbReference>
<dbReference type="InterPro" id="IPR029472">
    <property type="entry name" value="Copia-like_N"/>
</dbReference>
<feature type="region of interest" description="Disordered" evidence="1">
    <location>
        <begin position="1"/>
        <end position="22"/>
    </location>
</feature>
<dbReference type="InterPro" id="IPR054722">
    <property type="entry name" value="PolX-like_BBD"/>
</dbReference>
<evidence type="ECO:0000313" key="4">
    <source>
        <dbReference type="EMBL" id="KAL0430390.1"/>
    </source>
</evidence>
<feature type="domain" description="Retrovirus-related Pol polyprotein from transposon TNT 1-94-like beta-barrel" evidence="3">
    <location>
        <begin position="224"/>
        <end position="300"/>
    </location>
</feature>
<evidence type="ECO:0000256" key="1">
    <source>
        <dbReference type="SAM" id="MobiDB-lite"/>
    </source>
</evidence>
<accession>A0AAW2VLW4</accession>
<dbReference type="AlphaFoldDB" id="A0AAW2VLW4"/>
<reference evidence="4" key="2">
    <citation type="journal article" date="2024" name="Plant">
        <title>Genomic evolution and insights into agronomic trait innovations of Sesamum species.</title>
        <authorList>
            <person name="Miao H."/>
            <person name="Wang L."/>
            <person name="Qu L."/>
            <person name="Liu H."/>
            <person name="Sun Y."/>
            <person name="Le M."/>
            <person name="Wang Q."/>
            <person name="Wei S."/>
            <person name="Zheng Y."/>
            <person name="Lin W."/>
            <person name="Duan Y."/>
            <person name="Cao H."/>
            <person name="Xiong S."/>
            <person name="Wang X."/>
            <person name="Wei L."/>
            <person name="Li C."/>
            <person name="Ma Q."/>
            <person name="Ju M."/>
            <person name="Zhao R."/>
            <person name="Li G."/>
            <person name="Mu C."/>
            <person name="Tian Q."/>
            <person name="Mei H."/>
            <person name="Zhang T."/>
            <person name="Gao T."/>
            <person name="Zhang H."/>
        </authorList>
    </citation>
    <scope>NUCLEOTIDE SEQUENCE</scope>
    <source>
        <strain evidence="4">G02</strain>
    </source>
</reference>
<feature type="compositionally biased region" description="Basic and acidic residues" evidence="1">
    <location>
        <begin position="7"/>
        <end position="20"/>
    </location>
</feature>
<dbReference type="Pfam" id="PF14244">
    <property type="entry name" value="Retrotran_gag_3"/>
    <property type="match status" value="1"/>
</dbReference>
<dbReference type="PANTHER" id="PTHR37610">
    <property type="entry name" value="CCHC-TYPE DOMAIN-CONTAINING PROTEIN"/>
    <property type="match status" value="1"/>
</dbReference>
<dbReference type="EMBL" id="JACGWJ010000003">
    <property type="protein sequence ID" value="KAL0430390.1"/>
    <property type="molecule type" value="Genomic_DNA"/>
</dbReference>
<organism evidence="4">
    <name type="scientific">Sesamum radiatum</name>
    <name type="common">Black benniseed</name>
    <dbReference type="NCBI Taxonomy" id="300843"/>
    <lineage>
        <taxon>Eukaryota</taxon>
        <taxon>Viridiplantae</taxon>
        <taxon>Streptophyta</taxon>
        <taxon>Embryophyta</taxon>
        <taxon>Tracheophyta</taxon>
        <taxon>Spermatophyta</taxon>
        <taxon>Magnoliopsida</taxon>
        <taxon>eudicotyledons</taxon>
        <taxon>Gunneridae</taxon>
        <taxon>Pentapetalae</taxon>
        <taxon>asterids</taxon>
        <taxon>lamiids</taxon>
        <taxon>Lamiales</taxon>
        <taxon>Pedaliaceae</taxon>
        <taxon>Sesamum</taxon>
    </lineage>
</organism>
<evidence type="ECO:0000259" key="3">
    <source>
        <dbReference type="Pfam" id="PF22936"/>
    </source>
</evidence>
<name>A0AAW2VLW4_SESRA</name>
<comment type="caution">
    <text evidence="4">The sequence shown here is derived from an EMBL/GenBank/DDBJ whole genome shotgun (WGS) entry which is preliminary data.</text>
</comment>
<evidence type="ECO:0000259" key="2">
    <source>
        <dbReference type="Pfam" id="PF14244"/>
    </source>
</evidence>